<evidence type="ECO:0000313" key="2">
    <source>
        <dbReference type="EMBL" id="OAG10214.1"/>
    </source>
</evidence>
<dbReference type="EMBL" id="KV441549">
    <property type="protein sequence ID" value="OAG10214.1"/>
    <property type="molecule type" value="Genomic_DNA"/>
</dbReference>
<evidence type="ECO:0000313" key="3">
    <source>
        <dbReference type="Proteomes" id="UP000077069"/>
    </source>
</evidence>
<accession>A0A177CRQ5</accession>
<name>A0A177CRQ5_9PLEO</name>
<dbReference type="InParanoid" id="A0A177CRQ5"/>
<dbReference type="GeneID" id="28769895"/>
<gene>
    <name evidence="2" type="ORF">CC84DRAFT_468785</name>
</gene>
<feature type="transmembrane region" description="Helical" evidence="1">
    <location>
        <begin position="45"/>
        <end position="65"/>
    </location>
</feature>
<keyword evidence="1" id="KW-0812">Transmembrane</keyword>
<dbReference type="Proteomes" id="UP000077069">
    <property type="component" value="Unassembled WGS sequence"/>
</dbReference>
<dbReference type="RefSeq" id="XP_018040579.1">
    <property type="nucleotide sequence ID" value="XM_018186409.1"/>
</dbReference>
<sequence length="151" mass="16676">MVSLCVVSALASAASPTVAPPRARLSAFPGNHRPYLSPFITAGRFQYLTGSMAVIQLGWLLLALVSLTRISLADVPTDLPRLYYTGKNELPSSSLLPCFKGFIDDGGRVWLLFGWRLLFGEPGLLQQVQSDNLPEGLYIQRVWWRQISAQV</sequence>
<dbReference type="AlphaFoldDB" id="A0A177CRQ5"/>
<keyword evidence="3" id="KW-1185">Reference proteome</keyword>
<proteinExistence type="predicted"/>
<evidence type="ECO:0000256" key="1">
    <source>
        <dbReference type="SAM" id="Phobius"/>
    </source>
</evidence>
<keyword evidence="1" id="KW-0472">Membrane</keyword>
<keyword evidence="1" id="KW-1133">Transmembrane helix</keyword>
<protein>
    <submittedName>
        <fullName evidence="2">Uncharacterized protein</fullName>
    </submittedName>
</protein>
<organism evidence="2 3">
    <name type="scientific">Paraphaeosphaeria sporulosa</name>
    <dbReference type="NCBI Taxonomy" id="1460663"/>
    <lineage>
        <taxon>Eukaryota</taxon>
        <taxon>Fungi</taxon>
        <taxon>Dikarya</taxon>
        <taxon>Ascomycota</taxon>
        <taxon>Pezizomycotina</taxon>
        <taxon>Dothideomycetes</taxon>
        <taxon>Pleosporomycetidae</taxon>
        <taxon>Pleosporales</taxon>
        <taxon>Massarineae</taxon>
        <taxon>Didymosphaeriaceae</taxon>
        <taxon>Paraphaeosphaeria</taxon>
    </lineage>
</organism>
<reference evidence="2 3" key="1">
    <citation type="submission" date="2016-05" db="EMBL/GenBank/DDBJ databases">
        <title>Comparative analysis of secretome profiles of manganese(II)-oxidizing ascomycete fungi.</title>
        <authorList>
            <consortium name="DOE Joint Genome Institute"/>
            <person name="Zeiner C.A."/>
            <person name="Purvine S.O."/>
            <person name="Zink E.M."/>
            <person name="Wu S."/>
            <person name="Pasa-Tolic L."/>
            <person name="Chaput D.L."/>
            <person name="Haridas S."/>
            <person name="Grigoriev I.V."/>
            <person name="Santelli C.M."/>
            <person name="Hansel C.M."/>
        </authorList>
    </citation>
    <scope>NUCLEOTIDE SEQUENCE [LARGE SCALE GENOMIC DNA]</scope>
    <source>
        <strain evidence="2 3">AP3s5-JAC2a</strain>
    </source>
</reference>